<dbReference type="PRINTS" id="PR00072">
    <property type="entry name" value="MALOXRDTASE"/>
</dbReference>
<dbReference type="PANTHER" id="PTHR23406:SF90">
    <property type="entry name" value="MALIC ENZYME-RELATED"/>
    <property type="match status" value="1"/>
</dbReference>
<feature type="binding site" evidence="6">
    <location>
        <position position="262"/>
    </location>
    <ligand>
        <name>a divalent metal cation</name>
        <dbReference type="ChEBI" id="CHEBI:60240"/>
    </ligand>
</feature>
<name>A0A4E0RCT2_FASHE</name>
<dbReference type="SUPFAM" id="SSF51735">
    <property type="entry name" value="NAD(P)-binding Rossmann-fold domains"/>
    <property type="match status" value="1"/>
</dbReference>
<accession>A0A4E0RCT2</accession>
<evidence type="ECO:0000256" key="6">
    <source>
        <dbReference type="PIRSR" id="PIRSR000106-3"/>
    </source>
</evidence>
<dbReference type="InterPro" id="IPR012301">
    <property type="entry name" value="Malic_N_dom"/>
</dbReference>
<feature type="active site" description="Proton donor" evidence="4">
    <location>
        <position position="119"/>
    </location>
</feature>
<dbReference type="InterPro" id="IPR046346">
    <property type="entry name" value="Aminoacid_DH-like_N_sf"/>
</dbReference>
<dbReference type="SMART" id="SM01274">
    <property type="entry name" value="malic"/>
    <property type="match status" value="1"/>
</dbReference>
<dbReference type="GO" id="GO:0046872">
    <property type="term" value="F:metal ion binding"/>
    <property type="evidence" value="ECO:0007669"/>
    <property type="project" value="UniProtKB-KW"/>
</dbReference>
<feature type="active site" description="Proton acceptor" evidence="4">
    <location>
        <position position="190"/>
    </location>
</feature>
<keyword evidence="3 6" id="KW-0479">Metal-binding</keyword>
<keyword evidence="11" id="KW-1185">Reference proteome</keyword>
<feature type="binding site" evidence="6">
    <location>
        <position position="286"/>
    </location>
    <ligand>
        <name>a divalent metal cation</name>
        <dbReference type="ChEBI" id="CHEBI:60240"/>
    </ligand>
</feature>
<dbReference type="EMBL" id="JXXN02001225">
    <property type="protein sequence ID" value="THD25243.1"/>
    <property type="molecule type" value="Genomic_DNA"/>
</dbReference>
<dbReference type="Proteomes" id="UP000230066">
    <property type="component" value="Unassembled WGS sequence"/>
</dbReference>
<dbReference type="InterPro" id="IPR012302">
    <property type="entry name" value="Malic_NAD-bd"/>
</dbReference>
<feature type="binding site" evidence="6">
    <location>
        <position position="263"/>
    </location>
    <ligand>
        <name>a divalent metal cation</name>
        <dbReference type="ChEBI" id="CHEBI:60240"/>
    </ligand>
</feature>
<comment type="cofactor">
    <cofactor evidence="6">
        <name>Mg(2+)</name>
        <dbReference type="ChEBI" id="CHEBI:18420"/>
    </cofactor>
    <cofactor evidence="6">
        <name>Mn(2+)</name>
        <dbReference type="ChEBI" id="CHEBI:29035"/>
    </cofactor>
    <text evidence="6">Divalent metal cations. Prefers magnesium or manganese.</text>
</comment>
<dbReference type="Pfam" id="PF00390">
    <property type="entry name" value="malic"/>
    <property type="match status" value="1"/>
</dbReference>
<feature type="domain" description="Malic enzyme N-terminal" evidence="9">
    <location>
        <begin position="96"/>
        <end position="277"/>
    </location>
</feature>
<evidence type="ECO:0000313" key="11">
    <source>
        <dbReference type="Proteomes" id="UP000230066"/>
    </source>
</evidence>
<keyword evidence="7" id="KW-0560">Oxidoreductase</keyword>
<gene>
    <name evidence="10" type="ORF">D915_004108</name>
</gene>
<comment type="cofactor">
    <cofactor evidence="1">
        <name>Mn(2+)</name>
        <dbReference type="ChEBI" id="CHEBI:29035"/>
    </cofactor>
</comment>
<evidence type="ECO:0000259" key="8">
    <source>
        <dbReference type="SMART" id="SM00919"/>
    </source>
</evidence>
<dbReference type="PIRSF" id="PIRSF000106">
    <property type="entry name" value="ME"/>
    <property type="match status" value="1"/>
</dbReference>
<dbReference type="Gene3D" id="3.40.50.10380">
    <property type="entry name" value="Malic enzyme, N-terminal domain"/>
    <property type="match status" value="1"/>
</dbReference>
<dbReference type="GO" id="GO:0005739">
    <property type="term" value="C:mitochondrion"/>
    <property type="evidence" value="ECO:0007669"/>
    <property type="project" value="TreeGrafter"/>
</dbReference>
<evidence type="ECO:0000256" key="5">
    <source>
        <dbReference type="PIRSR" id="PIRSR000106-2"/>
    </source>
</evidence>
<evidence type="ECO:0000259" key="9">
    <source>
        <dbReference type="SMART" id="SM01274"/>
    </source>
</evidence>
<dbReference type="PROSITE" id="PS00331">
    <property type="entry name" value="MALIC_ENZYMES"/>
    <property type="match status" value="1"/>
</dbReference>
<dbReference type="PANTHER" id="PTHR23406">
    <property type="entry name" value="MALIC ENZYME-RELATED"/>
    <property type="match status" value="1"/>
</dbReference>
<proteinExistence type="inferred from homology"/>
<feature type="binding site" evidence="5">
    <location>
        <position position="430"/>
    </location>
    <ligand>
        <name>(S)-malate</name>
        <dbReference type="ChEBI" id="CHEBI:15589"/>
    </ligand>
</feature>
<comment type="similarity">
    <text evidence="2 7">Belongs to the malic enzymes family.</text>
</comment>
<reference evidence="10" key="1">
    <citation type="submission" date="2019-03" db="EMBL/GenBank/DDBJ databases">
        <title>Improved annotation for the trematode Fasciola hepatica.</title>
        <authorList>
            <person name="Choi Y.-J."/>
            <person name="Martin J."/>
            <person name="Mitreva M."/>
        </authorList>
    </citation>
    <scope>NUCLEOTIDE SEQUENCE [LARGE SCALE GENOMIC DNA]</scope>
</reference>
<evidence type="ECO:0000256" key="2">
    <source>
        <dbReference type="ARBA" id="ARBA00008785"/>
    </source>
</evidence>
<evidence type="ECO:0000256" key="1">
    <source>
        <dbReference type="ARBA" id="ARBA00001936"/>
    </source>
</evidence>
<evidence type="ECO:0000256" key="3">
    <source>
        <dbReference type="ARBA" id="ARBA00022723"/>
    </source>
</evidence>
<feature type="domain" description="Malic enzyme NAD-binding" evidence="8">
    <location>
        <begin position="287"/>
        <end position="552"/>
    </location>
</feature>
<dbReference type="Gene3D" id="3.40.50.720">
    <property type="entry name" value="NAD(P)-binding Rossmann-like Domain"/>
    <property type="match status" value="1"/>
</dbReference>
<protein>
    <recommendedName>
        <fullName evidence="7">Malic enzyme</fullName>
    </recommendedName>
</protein>
<feature type="binding site" evidence="5">
    <location>
        <position position="483"/>
    </location>
    <ligand>
        <name>(S)-malate</name>
        <dbReference type="ChEBI" id="CHEBI:15589"/>
    </ligand>
</feature>
<organism evidence="10 11">
    <name type="scientific">Fasciola hepatica</name>
    <name type="common">Liver fluke</name>
    <dbReference type="NCBI Taxonomy" id="6192"/>
    <lineage>
        <taxon>Eukaryota</taxon>
        <taxon>Metazoa</taxon>
        <taxon>Spiralia</taxon>
        <taxon>Lophotrochozoa</taxon>
        <taxon>Platyhelminthes</taxon>
        <taxon>Trematoda</taxon>
        <taxon>Digenea</taxon>
        <taxon>Plagiorchiida</taxon>
        <taxon>Echinostomata</taxon>
        <taxon>Echinostomatoidea</taxon>
        <taxon>Fasciolidae</taxon>
        <taxon>Fasciola</taxon>
    </lineage>
</organism>
<evidence type="ECO:0000256" key="4">
    <source>
        <dbReference type="PIRSR" id="PIRSR000106-1"/>
    </source>
</evidence>
<dbReference type="SMART" id="SM00919">
    <property type="entry name" value="Malic_M"/>
    <property type="match status" value="1"/>
</dbReference>
<dbReference type="SUPFAM" id="SSF53223">
    <property type="entry name" value="Aminoacid dehydrogenase-like, N-terminal domain"/>
    <property type="match status" value="1"/>
</dbReference>
<evidence type="ECO:0000256" key="7">
    <source>
        <dbReference type="RuleBase" id="RU003426"/>
    </source>
</evidence>
<dbReference type="Pfam" id="PF03949">
    <property type="entry name" value="Malic_M"/>
    <property type="match status" value="1"/>
</dbReference>
<dbReference type="GO" id="GO:0051287">
    <property type="term" value="F:NAD binding"/>
    <property type="evidence" value="ECO:0007669"/>
    <property type="project" value="InterPro"/>
</dbReference>
<feature type="binding site" evidence="5">
    <location>
        <position position="172"/>
    </location>
    <ligand>
        <name>(S)-malate</name>
        <dbReference type="ChEBI" id="CHEBI:15589"/>
    </ligand>
</feature>
<dbReference type="NCBIfam" id="NF010052">
    <property type="entry name" value="PRK13529.1"/>
    <property type="match status" value="1"/>
</dbReference>
<dbReference type="InterPro" id="IPR037062">
    <property type="entry name" value="Malic_N_dom_sf"/>
</dbReference>
<dbReference type="GO" id="GO:0004473">
    <property type="term" value="F:malate dehydrogenase (decarboxylating) (NADP+) activity"/>
    <property type="evidence" value="ECO:0007669"/>
    <property type="project" value="TreeGrafter"/>
</dbReference>
<dbReference type="GO" id="GO:0006108">
    <property type="term" value="P:malate metabolic process"/>
    <property type="evidence" value="ECO:0007669"/>
    <property type="project" value="TreeGrafter"/>
</dbReference>
<dbReference type="InterPro" id="IPR036291">
    <property type="entry name" value="NAD(P)-bd_dom_sf"/>
</dbReference>
<evidence type="ECO:0000313" key="10">
    <source>
        <dbReference type="EMBL" id="THD25243.1"/>
    </source>
</evidence>
<dbReference type="AlphaFoldDB" id="A0A4E0RCT2"/>
<sequence length="584" mass="63726">MFSVHLQLLRVALRGMCNEGARGLHILRDPLMNKGIAFGAAERSSLKLTGLIPPLGGKGADLKENAAEEYIENVSMTRLRRFESDFDRYDWLMNLADHNKDLFFRLLNKHPDYIMPLVYTPTVGLACQNLSLVYNSGRGLFITIHDKGNIKSVLQNWPEKDIRAIVVTDGERILGLGDQGAFGMGIPVGKLSLYTGLAGIPPQYCLPITLDVGTNSETLLNSPLYFGLKRKRSTGKEYDDLIDEFMEACTSTYGKSVLVQFEDFANHNAFRLLHKYQNSYSTFNDDIQGTASVVLAGLLASGKLTGRKLSEERILCYGSGEAAIGFSHLVSRALTRRYGMSAEQAKEHLFLVDSKGLVVKDRKTGGLTDHKLEFARPAGTPELTSLEEIIKFTKCTALIGAAAVPRVFTPKILGLMAELNEKPLIMALSNPTAKAECTAEEAYKHTKGRCVFASGSPFAPVHLAAGSTPGIERPIDRHPGQANNAYIFPGVALGIVTGKISPVTNDDFLVASETLSALVADSDYKLGRLFPPLTDIRRVSKAIAREVILAAIPEGRCRAADGKKLSSSDVDNLVANFSNYPPEK</sequence>
<dbReference type="InterPro" id="IPR015884">
    <property type="entry name" value="Malic_enzyme_CS"/>
</dbReference>
<dbReference type="InterPro" id="IPR001891">
    <property type="entry name" value="Malic_OxRdtase"/>
</dbReference>
<comment type="caution">
    <text evidence="10">The sequence shown here is derived from an EMBL/GenBank/DDBJ whole genome shotgun (WGS) entry which is preliminary data.</text>
</comment>